<reference evidence="3" key="2">
    <citation type="submission" date="2020-09" db="EMBL/GenBank/DDBJ databases">
        <authorList>
            <person name="Sun Q."/>
            <person name="Zhou Y."/>
        </authorList>
    </citation>
    <scope>NUCLEOTIDE SEQUENCE</scope>
    <source>
        <strain evidence="3">CGMCC 1.15958</strain>
    </source>
</reference>
<dbReference type="Proteomes" id="UP000609064">
    <property type="component" value="Unassembled WGS sequence"/>
</dbReference>
<gene>
    <name evidence="3" type="ORF">GCM10011514_35670</name>
</gene>
<keyword evidence="4" id="KW-1185">Reference proteome</keyword>
<organism evidence="3 4">
    <name type="scientific">Emticicia aquatilis</name>
    <dbReference type="NCBI Taxonomy" id="1537369"/>
    <lineage>
        <taxon>Bacteria</taxon>
        <taxon>Pseudomonadati</taxon>
        <taxon>Bacteroidota</taxon>
        <taxon>Cytophagia</taxon>
        <taxon>Cytophagales</taxon>
        <taxon>Leadbetterellaceae</taxon>
        <taxon>Emticicia</taxon>
    </lineage>
</organism>
<evidence type="ECO:0000256" key="1">
    <source>
        <dbReference type="SAM" id="MobiDB-lite"/>
    </source>
</evidence>
<feature type="region of interest" description="Disordered" evidence="1">
    <location>
        <begin position="52"/>
        <end position="73"/>
    </location>
</feature>
<dbReference type="EMBL" id="BMKK01000007">
    <property type="protein sequence ID" value="GGD68432.1"/>
    <property type="molecule type" value="Genomic_DNA"/>
</dbReference>
<comment type="caution">
    <text evidence="3">The sequence shown here is derived from an EMBL/GenBank/DDBJ whole genome shotgun (WGS) entry which is preliminary data.</text>
</comment>
<protein>
    <submittedName>
        <fullName evidence="3">Uncharacterized protein</fullName>
    </submittedName>
</protein>
<name>A0A916YZE5_9BACT</name>
<accession>A0A916YZE5</accession>
<feature type="transmembrane region" description="Helical" evidence="2">
    <location>
        <begin position="24"/>
        <end position="45"/>
    </location>
</feature>
<dbReference type="RefSeq" id="WP_188767907.1">
    <property type="nucleotide sequence ID" value="NZ_BMKK01000007.1"/>
</dbReference>
<evidence type="ECO:0000256" key="2">
    <source>
        <dbReference type="SAM" id="Phobius"/>
    </source>
</evidence>
<evidence type="ECO:0000313" key="3">
    <source>
        <dbReference type="EMBL" id="GGD68432.1"/>
    </source>
</evidence>
<feature type="compositionally biased region" description="Basic and acidic residues" evidence="1">
    <location>
        <begin position="1"/>
        <end position="14"/>
    </location>
</feature>
<feature type="region of interest" description="Disordered" evidence="1">
    <location>
        <begin position="1"/>
        <end position="23"/>
    </location>
</feature>
<keyword evidence="2" id="KW-0472">Membrane</keyword>
<dbReference type="AlphaFoldDB" id="A0A916YZE5"/>
<proteinExistence type="predicted"/>
<sequence>MESIDNENKDKNPEVPKSPEPPKIRTLVDAVGVIAVGAIIGWKLLEKFVKDKDKKKDNGKKSIPKTIATESTPNLMIEDPDESKAIQSKIQGLKPKWEVKNVDDDNKGGGMLVSE</sequence>
<reference evidence="3" key="1">
    <citation type="journal article" date="2014" name="Int. J. Syst. Evol. Microbiol.">
        <title>Complete genome sequence of Corynebacterium casei LMG S-19264T (=DSM 44701T), isolated from a smear-ripened cheese.</title>
        <authorList>
            <consortium name="US DOE Joint Genome Institute (JGI-PGF)"/>
            <person name="Walter F."/>
            <person name="Albersmeier A."/>
            <person name="Kalinowski J."/>
            <person name="Ruckert C."/>
        </authorList>
    </citation>
    <scope>NUCLEOTIDE SEQUENCE</scope>
    <source>
        <strain evidence="3">CGMCC 1.15958</strain>
    </source>
</reference>
<keyword evidence="2" id="KW-1133">Transmembrane helix</keyword>
<evidence type="ECO:0000313" key="4">
    <source>
        <dbReference type="Proteomes" id="UP000609064"/>
    </source>
</evidence>
<keyword evidence="2" id="KW-0812">Transmembrane</keyword>